<dbReference type="Gene3D" id="2.60.120.10">
    <property type="entry name" value="Jelly Rolls"/>
    <property type="match status" value="1"/>
</dbReference>
<keyword evidence="1" id="KW-0479">Metal-binding</keyword>
<dbReference type="Proteomes" id="UP000268857">
    <property type="component" value="Unassembled WGS sequence"/>
</dbReference>
<sequence>MMQPIPIAKTGQNFAVVDLGKFSDLHQYVFEAEEHSIKLEGKVFLKQLLNLTSAEISLNTLQPLKSIPFYHKHRLNEEIYIFIQGQGEFQVDDRVFPVCEGTVVRVDSEGERCLRNTSDGEQLNWIVIQSRAGSYRDRTIEDGYGVQKRVSWVGKQRI</sequence>
<dbReference type="InterPro" id="IPR014710">
    <property type="entry name" value="RmlC-like_jellyroll"/>
</dbReference>
<accession>A0A3S0Y2W0</accession>
<dbReference type="CDD" id="cd06985">
    <property type="entry name" value="cupin_BF4112"/>
    <property type="match status" value="1"/>
</dbReference>
<dbReference type="PANTHER" id="PTHR35848">
    <property type="entry name" value="OXALATE-BINDING PROTEIN"/>
    <property type="match status" value="1"/>
</dbReference>
<feature type="domain" description="Cupin type-2" evidence="2">
    <location>
        <begin position="60"/>
        <end position="128"/>
    </location>
</feature>
<dbReference type="EMBL" id="RSCJ01000005">
    <property type="protein sequence ID" value="RUR84127.1"/>
    <property type="molecule type" value="Genomic_DNA"/>
</dbReference>
<evidence type="ECO:0000313" key="3">
    <source>
        <dbReference type="EMBL" id="RUR84127.1"/>
    </source>
</evidence>
<dbReference type="STRING" id="211165.GCA_000317285_00982"/>
<evidence type="ECO:0000256" key="1">
    <source>
        <dbReference type="ARBA" id="ARBA00022723"/>
    </source>
</evidence>
<dbReference type="InterPro" id="IPR013096">
    <property type="entry name" value="Cupin_2"/>
</dbReference>
<evidence type="ECO:0000313" key="4">
    <source>
        <dbReference type="Proteomes" id="UP000268857"/>
    </source>
</evidence>
<dbReference type="Pfam" id="PF07883">
    <property type="entry name" value="Cupin_2"/>
    <property type="match status" value="1"/>
</dbReference>
<protein>
    <recommendedName>
        <fullName evidence="2">Cupin type-2 domain-containing protein</fullName>
    </recommendedName>
</protein>
<dbReference type="SUPFAM" id="SSF51182">
    <property type="entry name" value="RmlC-like cupins"/>
    <property type="match status" value="1"/>
</dbReference>
<dbReference type="RefSeq" id="WP_016873539.1">
    <property type="nucleotide sequence ID" value="NZ_AJLN01000045.1"/>
</dbReference>
<dbReference type="AlphaFoldDB" id="A0A3S0Y2W0"/>
<evidence type="ECO:0000259" key="2">
    <source>
        <dbReference type="Pfam" id="PF07883"/>
    </source>
</evidence>
<dbReference type="InterPro" id="IPR051610">
    <property type="entry name" value="GPI/OXD"/>
</dbReference>
<keyword evidence="4" id="KW-1185">Reference proteome</keyword>
<gene>
    <name evidence="3" type="ORF">PCC6912_17210</name>
</gene>
<reference evidence="3 4" key="1">
    <citation type="journal article" date="2019" name="Genome Biol. Evol.">
        <title>Day and night: Metabolic profiles and evolutionary relationships of six axenic non-marine cyanobacteria.</title>
        <authorList>
            <person name="Will S.E."/>
            <person name="Henke P."/>
            <person name="Boedeker C."/>
            <person name="Huang S."/>
            <person name="Brinkmann H."/>
            <person name="Rohde M."/>
            <person name="Jarek M."/>
            <person name="Friedl T."/>
            <person name="Seufert S."/>
            <person name="Schumacher M."/>
            <person name="Overmann J."/>
            <person name="Neumann-Schaal M."/>
            <person name="Petersen J."/>
        </authorList>
    </citation>
    <scope>NUCLEOTIDE SEQUENCE [LARGE SCALE GENOMIC DNA]</scope>
    <source>
        <strain evidence="3 4">PCC 6912</strain>
    </source>
</reference>
<dbReference type="GO" id="GO:0046872">
    <property type="term" value="F:metal ion binding"/>
    <property type="evidence" value="ECO:0007669"/>
    <property type="project" value="UniProtKB-KW"/>
</dbReference>
<dbReference type="OrthoDB" id="9804028at2"/>
<dbReference type="PANTHER" id="PTHR35848:SF6">
    <property type="entry name" value="CUPIN TYPE-2 DOMAIN-CONTAINING PROTEIN"/>
    <property type="match status" value="1"/>
</dbReference>
<dbReference type="InterPro" id="IPR011051">
    <property type="entry name" value="RmlC_Cupin_sf"/>
</dbReference>
<comment type="caution">
    <text evidence="3">The sequence shown here is derived from an EMBL/GenBank/DDBJ whole genome shotgun (WGS) entry which is preliminary data.</text>
</comment>
<name>A0A3S0Y2W0_CHLFR</name>
<organism evidence="3 4">
    <name type="scientific">Chlorogloeopsis fritschii PCC 6912</name>
    <dbReference type="NCBI Taxonomy" id="211165"/>
    <lineage>
        <taxon>Bacteria</taxon>
        <taxon>Bacillati</taxon>
        <taxon>Cyanobacteriota</taxon>
        <taxon>Cyanophyceae</taxon>
        <taxon>Nostocales</taxon>
        <taxon>Chlorogloeopsidaceae</taxon>
        <taxon>Chlorogloeopsis</taxon>
    </lineage>
</organism>
<proteinExistence type="predicted"/>